<comment type="similarity">
    <text evidence="1">Belongs to the 'phage' integrase family.</text>
</comment>
<sequence length="413" mass="44420">MPKLTKRLVDAMTPSPLGEVFLWDAELKGFGVRMMPSGVASYILKYRNREGRQRKLAIGRVGALTTEEARTLARQKLAEVAHGADPSAERQQIRQAITIAELCDLYVTEAEGRVKASTLAMDKSRIERHVKPLIGKRTVISLTPADVAKLQSDIIAGKTATERGEGRGGVTTGGKGVASRTVGMLGTILEFARKRKVVKENVARGVERPPEGKQRRFLKPAEMKALGAAMREAANDGENEVAHAAIRFLLLSGCRRMEVLSLPVDWLDPEGGCIRFGDTKSGAQIRPIGASAFAAIADTPRRNGWVFPAARGKGHFVGLPKVLARLCEKAKLEDVTVHVLRHSFAATAAEMGYSELTIAGLLGHSVSGVTARYAHVPDNALVSAANRVSARIAAALNGDTGKAKVVQMARARR</sequence>
<dbReference type="InterPro" id="IPR038488">
    <property type="entry name" value="Integrase_DNA-bd_sf"/>
</dbReference>
<dbReference type="RefSeq" id="WP_381484937.1">
    <property type="nucleotide sequence ID" value="NZ_JBHTIK010000001.1"/>
</dbReference>
<dbReference type="Gene3D" id="1.10.150.130">
    <property type="match status" value="1"/>
</dbReference>
<dbReference type="InterPro" id="IPR050808">
    <property type="entry name" value="Phage_Integrase"/>
</dbReference>
<dbReference type="PANTHER" id="PTHR30629">
    <property type="entry name" value="PROPHAGE INTEGRASE"/>
    <property type="match status" value="1"/>
</dbReference>
<dbReference type="InterPro" id="IPR010998">
    <property type="entry name" value="Integrase_recombinase_N"/>
</dbReference>
<evidence type="ECO:0000256" key="4">
    <source>
        <dbReference type="ARBA" id="ARBA00023172"/>
    </source>
</evidence>
<dbReference type="Pfam" id="PF14659">
    <property type="entry name" value="Phage_int_SAM_3"/>
    <property type="match status" value="1"/>
</dbReference>
<keyword evidence="2" id="KW-0229">DNA integration</keyword>
<keyword evidence="4" id="KW-0233">DNA recombination</keyword>
<organism evidence="6 7">
    <name type="scientific">Sphingosinicella xenopeptidilytica</name>
    <dbReference type="NCBI Taxonomy" id="364098"/>
    <lineage>
        <taxon>Bacteria</taxon>
        <taxon>Pseudomonadati</taxon>
        <taxon>Pseudomonadota</taxon>
        <taxon>Alphaproteobacteria</taxon>
        <taxon>Sphingomonadales</taxon>
        <taxon>Sphingosinicellaceae</taxon>
        <taxon>Sphingosinicella</taxon>
    </lineage>
</organism>
<gene>
    <name evidence="6" type="ORF">ACFQ00_01045</name>
</gene>
<dbReference type="Pfam" id="PF00589">
    <property type="entry name" value="Phage_integrase"/>
    <property type="match status" value="1"/>
</dbReference>
<proteinExistence type="inferred from homology"/>
<dbReference type="InterPro" id="IPR004107">
    <property type="entry name" value="Integrase_SAM-like_N"/>
</dbReference>
<dbReference type="Gene3D" id="3.30.160.390">
    <property type="entry name" value="Integrase, DNA-binding domain"/>
    <property type="match status" value="1"/>
</dbReference>
<dbReference type="InterPro" id="IPR011010">
    <property type="entry name" value="DNA_brk_join_enz"/>
</dbReference>
<dbReference type="InterPro" id="IPR013762">
    <property type="entry name" value="Integrase-like_cat_sf"/>
</dbReference>
<keyword evidence="7" id="KW-1185">Reference proteome</keyword>
<dbReference type="InterPro" id="IPR002104">
    <property type="entry name" value="Integrase_catalytic"/>
</dbReference>
<evidence type="ECO:0000256" key="3">
    <source>
        <dbReference type="ARBA" id="ARBA00023125"/>
    </source>
</evidence>
<reference evidence="7" key="1">
    <citation type="journal article" date="2019" name="Int. J. Syst. Evol. Microbiol.">
        <title>The Global Catalogue of Microorganisms (GCM) 10K type strain sequencing project: providing services to taxonomists for standard genome sequencing and annotation.</title>
        <authorList>
            <consortium name="The Broad Institute Genomics Platform"/>
            <consortium name="The Broad Institute Genome Sequencing Center for Infectious Disease"/>
            <person name="Wu L."/>
            <person name="Ma J."/>
        </authorList>
    </citation>
    <scope>NUCLEOTIDE SEQUENCE [LARGE SCALE GENOMIC DNA]</scope>
    <source>
        <strain evidence="7">CCUG 52537</strain>
    </source>
</reference>
<keyword evidence="3" id="KW-0238">DNA-binding</keyword>
<evidence type="ECO:0000256" key="1">
    <source>
        <dbReference type="ARBA" id="ARBA00008857"/>
    </source>
</evidence>
<evidence type="ECO:0000313" key="7">
    <source>
        <dbReference type="Proteomes" id="UP001597124"/>
    </source>
</evidence>
<accession>A0ABW3BZ07</accession>
<evidence type="ECO:0000313" key="6">
    <source>
        <dbReference type="EMBL" id="MFD0846900.1"/>
    </source>
</evidence>
<dbReference type="CDD" id="cd00796">
    <property type="entry name" value="INT_Rci_Hp1_C"/>
    <property type="match status" value="1"/>
</dbReference>
<dbReference type="PANTHER" id="PTHR30629:SF2">
    <property type="entry name" value="PROPHAGE INTEGRASE INTS-RELATED"/>
    <property type="match status" value="1"/>
</dbReference>
<comment type="caution">
    <text evidence="6">The sequence shown here is derived from an EMBL/GenBank/DDBJ whole genome shotgun (WGS) entry which is preliminary data.</text>
</comment>
<dbReference type="EMBL" id="JBHTIK010000001">
    <property type="protein sequence ID" value="MFD0846900.1"/>
    <property type="molecule type" value="Genomic_DNA"/>
</dbReference>
<protein>
    <submittedName>
        <fullName evidence="6">Tyrosine-type recombinase/integrase</fullName>
    </submittedName>
</protein>
<evidence type="ECO:0000259" key="5">
    <source>
        <dbReference type="PROSITE" id="PS51898"/>
    </source>
</evidence>
<dbReference type="PROSITE" id="PS51898">
    <property type="entry name" value="TYR_RECOMBINASE"/>
    <property type="match status" value="1"/>
</dbReference>
<dbReference type="Gene3D" id="1.10.443.10">
    <property type="entry name" value="Intergrase catalytic core"/>
    <property type="match status" value="1"/>
</dbReference>
<name>A0ABW3BZ07_SPHXN</name>
<feature type="domain" description="Tyr recombinase" evidence="5">
    <location>
        <begin position="213"/>
        <end position="386"/>
    </location>
</feature>
<evidence type="ECO:0000256" key="2">
    <source>
        <dbReference type="ARBA" id="ARBA00022908"/>
    </source>
</evidence>
<dbReference type="InterPro" id="IPR025166">
    <property type="entry name" value="Integrase_DNA_bind_dom"/>
</dbReference>
<dbReference type="Proteomes" id="UP001597124">
    <property type="component" value="Unassembled WGS sequence"/>
</dbReference>
<dbReference type="Pfam" id="PF13356">
    <property type="entry name" value="Arm-DNA-bind_3"/>
    <property type="match status" value="1"/>
</dbReference>
<dbReference type="SUPFAM" id="SSF56349">
    <property type="entry name" value="DNA breaking-rejoining enzymes"/>
    <property type="match status" value="1"/>
</dbReference>